<feature type="transmembrane region" description="Helical" evidence="1">
    <location>
        <begin position="36"/>
        <end position="56"/>
    </location>
</feature>
<keyword evidence="1" id="KW-0472">Membrane</keyword>
<keyword evidence="1" id="KW-0812">Transmembrane</keyword>
<evidence type="ECO:0000256" key="1">
    <source>
        <dbReference type="SAM" id="Phobius"/>
    </source>
</evidence>
<organism evidence="2">
    <name type="scientific">Cacopsylla melanoneura</name>
    <dbReference type="NCBI Taxonomy" id="428564"/>
    <lineage>
        <taxon>Eukaryota</taxon>
        <taxon>Metazoa</taxon>
        <taxon>Ecdysozoa</taxon>
        <taxon>Arthropoda</taxon>
        <taxon>Hexapoda</taxon>
        <taxon>Insecta</taxon>
        <taxon>Pterygota</taxon>
        <taxon>Neoptera</taxon>
        <taxon>Paraneoptera</taxon>
        <taxon>Hemiptera</taxon>
        <taxon>Sternorrhyncha</taxon>
        <taxon>Psylloidea</taxon>
        <taxon>Psyllidae</taxon>
        <taxon>Psyllinae</taxon>
        <taxon>Cacopsylla</taxon>
    </lineage>
</organism>
<dbReference type="AlphaFoldDB" id="A0A8D9FDW5"/>
<keyword evidence="1" id="KW-1133">Transmembrane helix</keyword>
<dbReference type="EMBL" id="HBUF01650040">
    <property type="protein sequence ID" value="CAG6786776.1"/>
    <property type="molecule type" value="Transcribed_RNA"/>
</dbReference>
<proteinExistence type="predicted"/>
<reference evidence="2" key="1">
    <citation type="submission" date="2021-05" db="EMBL/GenBank/DDBJ databases">
        <authorList>
            <person name="Alioto T."/>
            <person name="Alioto T."/>
            <person name="Gomez Garrido J."/>
        </authorList>
    </citation>
    <scope>NUCLEOTIDE SEQUENCE</scope>
</reference>
<accession>A0A8D9FDW5</accession>
<protein>
    <submittedName>
        <fullName evidence="2">Uncharacterized protein</fullName>
    </submittedName>
</protein>
<evidence type="ECO:0000313" key="2">
    <source>
        <dbReference type="EMBL" id="CAG6786776.1"/>
    </source>
</evidence>
<name>A0A8D9FDW5_9HEMI</name>
<sequence>MGVSSTTTIVSTSSIIINTVTGNHVIIGLCVRCQQFFMYILPFISTLTLEFTKLIYSYHRKYILEFAHFWAVTLYQVLNSCDYQAYIVLNPTTKNLFCPARQKAKQQQCC</sequence>